<feature type="domain" description="SnoaL-like" evidence="3">
    <location>
        <begin position="188"/>
        <end position="304"/>
    </location>
</feature>
<dbReference type="InterPro" id="IPR037401">
    <property type="entry name" value="SnoaL-like"/>
</dbReference>
<dbReference type="Pfam" id="PF02151">
    <property type="entry name" value="UVR"/>
    <property type="match status" value="1"/>
</dbReference>
<gene>
    <name evidence="5" type="primary">LOC116189085</name>
</gene>
<dbReference type="GeneID" id="116189085"/>
<dbReference type="OrthoDB" id="2335338at2759"/>
<dbReference type="PANTHER" id="PTHR34957:SF1">
    <property type="entry name" value="NUCLEAR TRANSPORT FACTOR 2 (NTF2) FAMILY PROTEIN"/>
    <property type="match status" value="1"/>
</dbReference>
<proteinExistence type="predicted"/>
<organism evidence="4 5">
    <name type="scientific">Punica granatum</name>
    <name type="common">Pomegranate</name>
    <dbReference type="NCBI Taxonomy" id="22663"/>
    <lineage>
        <taxon>Eukaryota</taxon>
        <taxon>Viridiplantae</taxon>
        <taxon>Streptophyta</taxon>
        <taxon>Embryophyta</taxon>
        <taxon>Tracheophyta</taxon>
        <taxon>Spermatophyta</taxon>
        <taxon>Magnoliopsida</taxon>
        <taxon>eudicotyledons</taxon>
        <taxon>Gunneridae</taxon>
        <taxon>Pentapetalae</taxon>
        <taxon>rosids</taxon>
        <taxon>malvids</taxon>
        <taxon>Myrtales</taxon>
        <taxon>Lythraceae</taxon>
        <taxon>Punica</taxon>
    </lineage>
</organism>
<feature type="domain" description="UVR" evidence="2">
    <location>
        <begin position="154"/>
        <end position="182"/>
    </location>
</feature>
<evidence type="ECO:0000259" key="2">
    <source>
        <dbReference type="Pfam" id="PF02151"/>
    </source>
</evidence>
<dbReference type="PANTHER" id="PTHR34957">
    <property type="entry name" value="NUCLEAR TRANSPORT FACTOR 2 (NTF2) FAMILY PROTEIN"/>
    <property type="match status" value="1"/>
</dbReference>
<dbReference type="RefSeq" id="XP_031374471.1">
    <property type="nucleotide sequence ID" value="XM_031518611.1"/>
</dbReference>
<protein>
    <submittedName>
        <fullName evidence="5">Uncharacterized protein LOC116189085 isoform X1</fullName>
    </submittedName>
</protein>
<dbReference type="InterPro" id="IPR001943">
    <property type="entry name" value="UVR_dom"/>
</dbReference>
<dbReference type="AlphaFoldDB" id="A0A6P8BXZ6"/>
<evidence type="ECO:0000256" key="1">
    <source>
        <dbReference type="SAM" id="Phobius"/>
    </source>
</evidence>
<accession>A0A6P8BXZ6</accession>
<dbReference type="Gene3D" id="3.10.450.50">
    <property type="match status" value="1"/>
</dbReference>
<dbReference type="SUPFAM" id="SSF54427">
    <property type="entry name" value="NTF2-like"/>
    <property type="match status" value="1"/>
</dbReference>
<evidence type="ECO:0000313" key="5">
    <source>
        <dbReference type="RefSeq" id="XP_031374471.1"/>
    </source>
</evidence>
<dbReference type="Pfam" id="PF13474">
    <property type="entry name" value="SnoaL_3"/>
    <property type="match status" value="1"/>
</dbReference>
<sequence length="307" mass="34141">MFKSCDKIKHGAEAKSFSGFLFSSVFCCRSFVLSPLCVSLNLTGSLALVLALSSVLSLDPLMDKLYGLPCSDIFSNGMRKHFSLTSTGQHKQVLGISSGRKCNFLQGHSHINFQKAPEFKATSRPFSPIACQVKRGDFEGSINRDSIILDQQMLEQELQIAIAEENYAKAAKIRDSIRNLHEDSVASVIAANAQFYDSFRNGDITAMQTLWSRGDNVCCVHPGSLGISGYELVIDSWNHVWANYEFPLEIELRDVRVHVRGSMGYVTCVELVRTKGSSWGGHFVTNGFEKVDGRWLICIHHASPFDF</sequence>
<keyword evidence="1" id="KW-1133">Transmembrane helix</keyword>
<keyword evidence="1" id="KW-0472">Membrane</keyword>
<dbReference type="InterPro" id="IPR032710">
    <property type="entry name" value="NTF2-like_dom_sf"/>
</dbReference>
<evidence type="ECO:0000313" key="4">
    <source>
        <dbReference type="Proteomes" id="UP000515151"/>
    </source>
</evidence>
<feature type="transmembrane region" description="Helical" evidence="1">
    <location>
        <begin position="38"/>
        <end position="58"/>
    </location>
</feature>
<name>A0A6P8BXZ6_PUNGR</name>
<reference evidence="5" key="2">
    <citation type="submission" date="2025-08" db="UniProtKB">
        <authorList>
            <consortium name="RefSeq"/>
        </authorList>
    </citation>
    <scope>IDENTIFICATION</scope>
    <source>
        <tissue evidence="5">Leaf</tissue>
    </source>
</reference>
<keyword evidence="1" id="KW-0812">Transmembrane</keyword>
<dbReference type="Proteomes" id="UP000515151">
    <property type="component" value="Chromosome 8"/>
</dbReference>
<reference evidence="4" key="1">
    <citation type="journal article" date="2020" name="Plant Biotechnol. J.">
        <title>The pomegranate (Punica granatum L.) draft genome dissects genetic divergence between soft- and hard-seeded cultivars.</title>
        <authorList>
            <person name="Luo X."/>
            <person name="Li H."/>
            <person name="Wu Z."/>
            <person name="Yao W."/>
            <person name="Zhao P."/>
            <person name="Cao D."/>
            <person name="Yu H."/>
            <person name="Li K."/>
            <person name="Poudel K."/>
            <person name="Zhao D."/>
            <person name="Zhang F."/>
            <person name="Xia X."/>
            <person name="Chen L."/>
            <person name="Wang Q."/>
            <person name="Jing D."/>
            <person name="Cao S."/>
        </authorList>
    </citation>
    <scope>NUCLEOTIDE SEQUENCE [LARGE SCALE GENOMIC DNA]</scope>
    <source>
        <strain evidence="4">cv. Tunisia</strain>
    </source>
</reference>
<keyword evidence="4" id="KW-1185">Reference proteome</keyword>
<evidence type="ECO:0000259" key="3">
    <source>
        <dbReference type="Pfam" id="PF13474"/>
    </source>
</evidence>